<proteinExistence type="predicted"/>
<name>A0A7J7K9F5_BUGNE</name>
<dbReference type="InterPro" id="IPR043128">
    <property type="entry name" value="Rev_trsase/Diguanyl_cyclase"/>
</dbReference>
<keyword evidence="2" id="KW-1185">Reference proteome</keyword>
<dbReference type="Gene3D" id="3.30.70.270">
    <property type="match status" value="1"/>
</dbReference>
<dbReference type="EMBL" id="VXIV02001122">
    <property type="protein sequence ID" value="KAF6034238.1"/>
    <property type="molecule type" value="Genomic_DNA"/>
</dbReference>
<reference evidence="1" key="1">
    <citation type="submission" date="2020-06" db="EMBL/GenBank/DDBJ databases">
        <title>Draft genome of Bugula neritina, a colonial animal packing powerful symbionts and potential medicines.</title>
        <authorList>
            <person name="Rayko M."/>
        </authorList>
    </citation>
    <scope>NUCLEOTIDE SEQUENCE [LARGE SCALE GENOMIC DNA]</scope>
    <source>
        <strain evidence="1">Kwan_BN1</strain>
    </source>
</reference>
<evidence type="ECO:0000313" key="1">
    <source>
        <dbReference type="EMBL" id="KAF6034238.1"/>
    </source>
</evidence>
<dbReference type="AlphaFoldDB" id="A0A7J7K9F5"/>
<dbReference type="Proteomes" id="UP000593567">
    <property type="component" value="Unassembled WGS sequence"/>
</dbReference>
<protein>
    <submittedName>
        <fullName evidence="1">Uncharacterized protein</fullName>
    </submittedName>
</protein>
<accession>A0A7J7K9F5</accession>
<gene>
    <name evidence="1" type="ORF">EB796_007453</name>
</gene>
<organism evidence="1 2">
    <name type="scientific">Bugula neritina</name>
    <name type="common">Brown bryozoan</name>
    <name type="synonym">Sertularia neritina</name>
    <dbReference type="NCBI Taxonomy" id="10212"/>
    <lineage>
        <taxon>Eukaryota</taxon>
        <taxon>Metazoa</taxon>
        <taxon>Spiralia</taxon>
        <taxon>Lophotrochozoa</taxon>
        <taxon>Bryozoa</taxon>
        <taxon>Gymnolaemata</taxon>
        <taxon>Cheilostomatida</taxon>
        <taxon>Flustrina</taxon>
        <taxon>Buguloidea</taxon>
        <taxon>Bugulidae</taxon>
        <taxon>Bugula</taxon>
    </lineage>
</organism>
<sequence>MCMRAENFHGTAGYYRQYVLNFSSLASPLNHLTSLSTSFVDTFAAVSLLHAYAVTSLAKFLLHNRGRVLKELLKHLPADKSYIKKLKVNQETQHYGSFYLTAGVGYDLSDTLCSVSPAHRVPSPPTAYYRREEVQVPG</sequence>
<comment type="caution">
    <text evidence="1">The sequence shown here is derived from an EMBL/GenBank/DDBJ whole genome shotgun (WGS) entry which is preliminary data.</text>
</comment>
<evidence type="ECO:0000313" key="2">
    <source>
        <dbReference type="Proteomes" id="UP000593567"/>
    </source>
</evidence>